<reference evidence="5 6" key="1">
    <citation type="submission" date="2017-01" db="EMBL/GenBank/DDBJ databases">
        <title>The recent genome duplication of the halophilic yeast Hortaea werneckii: insights from long-read sequencing.</title>
        <authorList>
            <person name="Sinha S."/>
            <person name="Flibotte S."/>
            <person name="Neira M."/>
            <person name="Lenassi M."/>
            <person name="Gostincar C."/>
            <person name="Stajich J.E."/>
            <person name="Nislow C.E."/>
        </authorList>
    </citation>
    <scope>NUCLEOTIDE SEQUENCE [LARGE SCALE GENOMIC DNA]</scope>
    <source>
        <strain evidence="5 6">EXF-2000</strain>
    </source>
</reference>
<evidence type="ECO:0000256" key="2">
    <source>
        <dbReference type="PROSITE-ProRule" id="PRU00176"/>
    </source>
</evidence>
<dbReference type="EMBL" id="MUNK01000120">
    <property type="protein sequence ID" value="OTA31164.1"/>
    <property type="molecule type" value="Genomic_DNA"/>
</dbReference>
<dbReference type="AlphaFoldDB" id="A0A1Z5T561"/>
<keyword evidence="6" id="KW-1185">Reference proteome</keyword>
<feature type="compositionally biased region" description="Low complexity" evidence="3">
    <location>
        <begin position="157"/>
        <end position="174"/>
    </location>
</feature>
<dbReference type="GO" id="GO:0097157">
    <property type="term" value="F:pre-mRNA intronic binding"/>
    <property type="evidence" value="ECO:0007669"/>
    <property type="project" value="TreeGrafter"/>
</dbReference>
<dbReference type="InterPro" id="IPR000504">
    <property type="entry name" value="RRM_dom"/>
</dbReference>
<dbReference type="STRING" id="1157616.A0A1Z5T561"/>
<evidence type="ECO:0000256" key="1">
    <source>
        <dbReference type="ARBA" id="ARBA00022884"/>
    </source>
</evidence>
<evidence type="ECO:0000259" key="4">
    <source>
        <dbReference type="PROSITE" id="PS50102"/>
    </source>
</evidence>
<dbReference type="Proteomes" id="UP000194280">
    <property type="component" value="Unassembled WGS sequence"/>
</dbReference>
<feature type="compositionally biased region" description="Low complexity" evidence="3">
    <location>
        <begin position="133"/>
        <end position="147"/>
    </location>
</feature>
<dbReference type="SMART" id="SM00360">
    <property type="entry name" value="RRM"/>
    <property type="match status" value="1"/>
</dbReference>
<dbReference type="OrthoDB" id="277802at2759"/>
<sequence>MATAAIPPNQSLYLQNLPEKHPKPSLRRELYALFSTYGAILDITALKTPQMRGQAHILFRDVASANLAMREAQGFELGGRPIRISFSRNRSQTLAKMTGVPIVEGQQNGTQQAAGAQQTTTTSALPPPPGQPAAPGTSGAPAGAPPGTGLPPPPGLQPQQGQGVGQSGPSPSGTKRPREEDDEGESEGEEDEMEMSEDED</sequence>
<feature type="compositionally biased region" description="Acidic residues" evidence="3">
    <location>
        <begin position="180"/>
        <end position="200"/>
    </location>
</feature>
<evidence type="ECO:0000313" key="6">
    <source>
        <dbReference type="Proteomes" id="UP000194280"/>
    </source>
</evidence>
<dbReference type="InParanoid" id="A0A1Z5T561"/>
<protein>
    <recommendedName>
        <fullName evidence="4">RRM domain-containing protein</fullName>
    </recommendedName>
</protein>
<dbReference type="CDD" id="cd12246">
    <property type="entry name" value="RRM1_U1A_like"/>
    <property type="match status" value="1"/>
</dbReference>
<feature type="compositionally biased region" description="Low complexity" evidence="3">
    <location>
        <begin position="108"/>
        <end position="124"/>
    </location>
</feature>
<name>A0A1Z5T561_HORWE</name>
<keyword evidence="1 2" id="KW-0694">RNA-binding</keyword>
<dbReference type="GO" id="GO:0030626">
    <property type="term" value="F:U12 snRNA binding"/>
    <property type="evidence" value="ECO:0007669"/>
    <property type="project" value="TreeGrafter"/>
</dbReference>
<dbReference type="InterPro" id="IPR035979">
    <property type="entry name" value="RBD_domain_sf"/>
</dbReference>
<dbReference type="FunFam" id="3.30.70.330:FF:000039">
    <property type="entry name" value="U1 small nuclear ribonucleoprotein A"/>
    <property type="match status" value="1"/>
</dbReference>
<feature type="domain" description="RRM" evidence="4">
    <location>
        <begin position="10"/>
        <end position="89"/>
    </location>
</feature>
<accession>A0A1Z5T561</accession>
<dbReference type="PANTHER" id="PTHR16105:SF0">
    <property type="entry name" value="RNA-BINDING REGION-CONTAINING PROTEIN 3"/>
    <property type="match status" value="1"/>
</dbReference>
<dbReference type="Pfam" id="PF00076">
    <property type="entry name" value="RRM_1"/>
    <property type="match status" value="1"/>
</dbReference>
<gene>
    <name evidence="5" type="ORF">BTJ68_08546</name>
</gene>
<dbReference type="PROSITE" id="PS50102">
    <property type="entry name" value="RRM"/>
    <property type="match status" value="1"/>
</dbReference>
<evidence type="ECO:0000256" key="3">
    <source>
        <dbReference type="SAM" id="MobiDB-lite"/>
    </source>
</evidence>
<dbReference type="Gene3D" id="3.30.70.330">
    <property type="match status" value="1"/>
</dbReference>
<dbReference type="InterPro" id="IPR012677">
    <property type="entry name" value="Nucleotide-bd_a/b_plait_sf"/>
</dbReference>
<proteinExistence type="predicted"/>
<feature type="region of interest" description="Disordered" evidence="3">
    <location>
        <begin position="108"/>
        <end position="200"/>
    </location>
</feature>
<dbReference type="GO" id="GO:0000398">
    <property type="term" value="P:mRNA splicing, via spliceosome"/>
    <property type="evidence" value="ECO:0007669"/>
    <property type="project" value="TreeGrafter"/>
</dbReference>
<comment type="caution">
    <text evidence="5">The sequence shown here is derived from an EMBL/GenBank/DDBJ whole genome shotgun (WGS) entry which is preliminary data.</text>
</comment>
<dbReference type="VEuPathDB" id="FungiDB:BTJ68_08546"/>
<evidence type="ECO:0000313" key="5">
    <source>
        <dbReference type="EMBL" id="OTA31164.1"/>
    </source>
</evidence>
<dbReference type="InterPro" id="IPR045164">
    <property type="entry name" value="RBM41/RNPC3"/>
</dbReference>
<dbReference type="SUPFAM" id="SSF54928">
    <property type="entry name" value="RNA-binding domain, RBD"/>
    <property type="match status" value="1"/>
</dbReference>
<dbReference type="PANTHER" id="PTHR16105">
    <property type="entry name" value="RNA-BINDING REGION-CONTAINING PROTEIN 3"/>
    <property type="match status" value="1"/>
</dbReference>
<organism evidence="5 6">
    <name type="scientific">Hortaea werneckii EXF-2000</name>
    <dbReference type="NCBI Taxonomy" id="1157616"/>
    <lineage>
        <taxon>Eukaryota</taxon>
        <taxon>Fungi</taxon>
        <taxon>Dikarya</taxon>
        <taxon>Ascomycota</taxon>
        <taxon>Pezizomycotina</taxon>
        <taxon>Dothideomycetes</taxon>
        <taxon>Dothideomycetidae</taxon>
        <taxon>Mycosphaerellales</taxon>
        <taxon>Teratosphaeriaceae</taxon>
        <taxon>Hortaea</taxon>
    </lineage>
</organism>